<gene>
    <name evidence="1" type="ORF">RPERSI_LOCUS32726</name>
</gene>
<dbReference type="EMBL" id="CAJVQC010138093">
    <property type="protein sequence ID" value="CAG8843364.1"/>
    <property type="molecule type" value="Genomic_DNA"/>
</dbReference>
<accession>A0ACA9SLK0</accession>
<keyword evidence="2" id="KW-1185">Reference proteome</keyword>
<reference evidence="1" key="1">
    <citation type="submission" date="2021-06" db="EMBL/GenBank/DDBJ databases">
        <authorList>
            <person name="Kallberg Y."/>
            <person name="Tangrot J."/>
            <person name="Rosling A."/>
        </authorList>
    </citation>
    <scope>NUCLEOTIDE SEQUENCE</scope>
    <source>
        <strain evidence="1">MA461A</strain>
    </source>
</reference>
<evidence type="ECO:0000313" key="1">
    <source>
        <dbReference type="EMBL" id="CAG8843364.1"/>
    </source>
</evidence>
<protein>
    <submittedName>
        <fullName evidence="1">1236_t:CDS:1</fullName>
    </submittedName>
</protein>
<feature type="non-terminal residue" evidence="1">
    <location>
        <position position="42"/>
    </location>
</feature>
<name>A0ACA9SLK0_9GLOM</name>
<comment type="caution">
    <text evidence="1">The sequence shown here is derived from an EMBL/GenBank/DDBJ whole genome shotgun (WGS) entry which is preliminary data.</text>
</comment>
<sequence>TKNNKRSTKEVQDKLLKKKLDKAKIKILLISKKTDKRYLEDQ</sequence>
<proteinExistence type="predicted"/>
<organism evidence="1 2">
    <name type="scientific">Racocetra persica</name>
    <dbReference type="NCBI Taxonomy" id="160502"/>
    <lineage>
        <taxon>Eukaryota</taxon>
        <taxon>Fungi</taxon>
        <taxon>Fungi incertae sedis</taxon>
        <taxon>Mucoromycota</taxon>
        <taxon>Glomeromycotina</taxon>
        <taxon>Glomeromycetes</taxon>
        <taxon>Diversisporales</taxon>
        <taxon>Gigasporaceae</taxon>
        <taxon>Racocetra</taxon>
    </lineage>
</organism>
<feature type="non-terminal residue" evidence="1">
    <location>
        <position position="1"/>
    </location>
</feature>
<dbReference type="Proteomes" id="UP000789920">
    <property type="component" value="Unassembled WGS sequence"/>
</dbReference>
<evidence type="ECO:0000313" key="2">
    <source>
        <dbReference type="Proteomes" id="UP000789920"/>
    </source>
</evidence>